<keyword evidence="2 8" id="KW-0808">Transferase</keyword>
<evidence type="ECO:0000259" key="9">
    <source>
        <dbReference type="Pfam" id="PF01648"/>
    </source>
</evidence>
<dbReference type="Proteomes" id="UP000004925">
    <property type="component" value="Unassembled WGS sequence"/>
</dbReference>
<evidence type="ECO:0000256" key="6">
    <source>
        <dbReference type="ARBA" id="ARBA00023098"/>
    </source>
</evidence>
<feature type="binding site" evidence="8">
    <location>
        <position position="55"/>
    </location>
    <ligand>
        <name>Mg(2+)</name>
        <dbReference type="ChEBI" id="CHEBI:18420"/>
    </ligand>
</feature>
<dbReference type="HAMAP" id="MF_00101">
    <property type="entry name" value="AcpS"/>
    <property type="match status" value="1"/>
</dbReference>
<comment type="subcellular location">
    <subcellularLocation>
        <location evidence="8">Cytoplasm</location>
    </subcellularLocation>
</comment>
<dbReference type="InterPro" id="IPR037143">
    <property type="entry name" value="4-PPantetheinyl_Trfase_dom_sf"/>
</dbReference>
<keyword evidence="7 8" id="KW-0275">Fatty acid biosynthesis</keyword>
<evidence type="ECO:0000256" key="4">
    <source>
        <dbReference type="ARBA" id="ARBA00022832"/>
    </source>
</evidence>
<keyword evidence="3 8" id="KW-0479">Metal-binding</keyword>
<sequence length="122" mass="13750">MIVGIGNDIIEIERIEKAISKESFKNKVYTQRELENIEKRGDRVETYAGIFSAKEAISKAIGTGVREFSLTDLEILNDDLGKPYIVVSEKLDKIIKSKKEDYQIEISISHSKKYATAIAVIV</sequence>
<keyword evidence="6 8" id="KW-0443">Lipid metabolism</keyword>
<name>A0A0M1VXI7_FUSVC</name>
<comment type="function">
    <text evidence="8">Transfers the 4'-phosphopantetheine moiety from coenzyme A to a Ser of acyl-carrier-protein.</text>
</comment>
<keyword evidence="4 8" id="KW-0276">Fatty acid metabolism</keyword>
<organism evidence="10 11">
    <name type="scientific">Fusobacterium vincentii 4_1_13</name>
    <dbReference type="NCBI Taxonomy" id="469606"/>
    <lineage>
        <taxon>Bacteria</taxon>
        <taxon>Fusobacteriati</taxon>
        <taxon>Fusobacteriota</taxon>
        <taxon>Fusobacteriia</taxon>
        <taxon>Fusobacteriales</taxon>
        <taxon>Fusobacteriaceae</taxon>
        <taxon>Fusobacterium</taxon>
    </lineage>
</organism>
<dbReference type="InterPro" id="IPR002582">
    <property type="entry name" value="ACPS"/>
</dbReference>
<evidence type="ECO:0000256" key="8">
    <source>
        <dbReference type="HAMAP-Rule" id="MF_00101"/>
    </source>
</evidence>
<dbReference type="AlphaFoldDB" id="A0A0M1VXI7"/>
<dbReference type="EC" id="2.7.8.7" evidence="8"/>
<dbReference type="InterPro" id="IPR008278">
    <property type="entry name" value="4-PPantetheinyl_Trfase_dom"/>
</dbReference>
<comment type="caution">
    <text evidence="10">The sequence shown here is derived from an EMBL/GenBank/DDBJ whole genome shotgun (WGS) entry which is preliminary data.</text>
</comment>
<dbReference type="SUPFAM" id="SSF56214">
    <property type="entry name" value="4'-phosphopantetheinyl transferase"/>
    <property type="match status" value="1"/>
</dbReference>
<proteinExistence type="inferred from homology"/>
<evidence type="ECO:0000256" key="1">
    <source>
        <dbReference type="ARBA" id="ARBA00022516"/>
    </source>
</evidence>
<keyword evidence="1 8" id="KW-0444">Lipid biosynthesis</keyword>
<dbReference type="Pfam" id="PF01648">
    <property type="entry name" value="ACPS"/>
    <property type="match status" value="1"/>
</dbReference>
<evidence type="ECO:0000256" key="7">
    <source>
        <dbReference type="ARBA" id="ARBA00023160"/>
    </source>
</evidence>
<protein>
    <recommendedName>
        <fullName evidence="8">Holo-[acyl-carrier-protein] synthase</fullName>
        <shortName evidence="8">Holo-ACP synthase</shortName>
        <ecNumber evidence="8">2.7.8.7</ecNumber>
    </recommendedName>
    <alternativeName>
        <fullName evidence="8">4'-phosphopantetheinyl transferase AcpS</fullName>
    </alternativeName>
</protein>
<dbReference type="GO" id="GO:0005737">
    <property type="term" value="C:cytoplasm"/>
    <property type="evidence" value="ECO:0007669"/>
    <property type="project" value="UniProtKB-SubCell"/>
</dbReference>
<evidence type="ECO:0000256" key="3">
    <source>
        <dbReference type="ARBA" id="ARBA00022723"/>
    </source>
</evidence>
<evidence type="ECO:0000313" key="10">
    <source>
        <dbReference type="EMBL" id="EEO41372.1"/>
    </source>
</evidence>
<feature type="domain" description="4'-phosphopantetheinyl transferase" evidence="9">
    <location>
        <begin position="4"/>
        <end position="118"/>
    </location>
</feature>
<dbReference type="NCBIfam" id="TIGR00516">
    <property type="entry name" value="acpS"/>
    <property type="match status" value="1"/>
</dbReference>
<feature type="binding site" evidence="8">
    <location>
        <position position="8"/>
    </location>
    <ligand>
        <name>Mg(2+)</name>
        <dbReference type="ChEBI" id="CHEBI:18420"/>
    </ligand>
</feature>
<accession>A0A0M1VXI7</accession>
<evidence type="ECO:0000256" key="5">
    <source>
        <dbReference type="ARBA" id="ARBA00022842"/>
    </source>
</evidence>
<reference evidence="10 11" key="1">
    <citation type="submission" date="2011-10" db="EMBL/GenBank/DDBJ databases">
        <title>The Genome Sequence of Fusobacterium sp. 4_1_13.</title>
        <authorList>
            <consortium name="The Broad Institute Genome Sequencing Platform"/>
            <person name="Earl A."/>
            <person name="Ward D."/>
            <person name="Feldgarden M."/>
            <person name="Gevers D."/>
            <person name="Strauss J."/>
            <person name="Ambrose C."/>
            <person name="Allen-Vercoe E."/>
            <person name="Young S.K."/>
            <person name="Zeng Q."/>
            <person name="Gargeya S."/>
            <person name="Fitzgerald M."/>
            <person name="Haas B."/>
            <person name="Abouelleil A."/>
            <person name="Alvarado L."/>
            <person name="Arachchi H.M."/>
            <person name="Berlin A."/>
            <person name="Brown A."/>
            <person name="Chapman S.B."/>
            <person name="Chen Z."/>
            <person name="Dunbar C."/>
            <person name="Freedman E."/>
            <person name="Gearin G."/>
            <person name="Goldberg J."/>
            <person name="Griggs A."/>
            <person name="Gujja S."/>
            <person name="Heiman D."/>
            <person name="Howarth C."/>
            <person name="Larson L."/>
            <person name="Lui A."/>
            <person name="MacDonald P.J."/>
            <person name="Montmayeur A."/>
            <person name="Murphy C."/>
            <person name="Neiman D."/>
            <person name="Pearson M."/>
            <person name="Priest M."/>
            <person name="Roberts A."/>
            <person name="Saif S."/>
            <person name="Shea T."/>
            <person name="Shenoy N."/>
            <person name="Sisk P."/>
            <person name="Stolte C."/>
            <person name="Sykes S."/>
            <person name="Wortman J."/>
            <person name="Nusbaum C."/>
            <person name="Birren B."/>
        </authorList>
    </citation>
    <scope>NUCLEOTIDE SEQUENCE [LARGE SCALE GENOMIC DNA]</scope>
    <source>
        <strain evidence="10 11">4_1_13</strain>
    </source>
</reference>
<dbReference type="HOGENOM" id="CLU_089696_0_2_0"/>
<keyword evidence="5 8" id="KW-0460">Magnesium</keyword>
<dbReference type="EMBL" id="ACDE02000006">
    <property type="protein sequence ID" value="EEO41372.1"/>
    <property type="molecule type" value="Genomic_DNA"/>
</dbReference>
<comment type="similarity">
    <text evidence="8">Belongs to the P-Pant transferase superfamily. AcpS family.</text>
</comment>
<dbReference type="GO" id="GO:0008897">
    <property type="term" value="F:holo-[acyl-carrier-protein] synthase activity"/>
    <property type="evidence" value="ECO:0007669"/>
    <property type="project" value="UniProtKB-UniRule"/>
</dbReference>
<dbReference type="InterPro" id="IPR004568">
    <property type="entry name" value="Ppantetheine-prot_Trfase_dom"/>
</dbReference>
<dbReference type="Gene3D" id="3.90.470.20">
    <property type="entry name" value="4'-phosphopantetheinyl transferase domain"/>
    <property type="match status" value="1"/>
</dbReference>
<comment type="catalytic activity">
    <reaction evidence="8">
        <text>apo-[ACP] + CoA = holo-[ACP] + adenosine 3',5'-bisphosphate + H(+)</text>
        <dbReference type="Rhea" id="RHEA:12068"/>
        <dbReference type="Rhea" id="RHEA-COMP:9685"/>
        <dbReference type="Rhea" id="RHEA-COMP:9690"/>
        <dbReference type="ChEBI" id="CHEBI:15378"/>
        <dbReference type="ChEBI" id="CHEBI:29999"/>
        <dbReference type="ChEBI" id="CHEBI:57287"/>
        <dbReference type="ChEBI" id="CHEBI:58343"/>
        <dbReference type="ChEBI" id="CHEBI:64479"/>
        <dbReference type="EC" id="2.7.8.7"/>
    </reaction>
</comment>
<dbReference type="GO" id="GO:0006633">
    <property type="term" value="P:fatty acid biosynthetic process"/>
    <property type="evidence" value="ECO:0007669"/>
    <property type="project" value="UniProtKB-UniRule"/>
</dbReference>
<dbReference type="eggNOG" id="COG0736">
    <property type="taxonomic scope" value="Bacteria"/>
</dbReference>
<dbReference type="GO" id="GO:0000287">
    <property type="term" value="F:magnesium ion binding"/>
    <property type="evidence" value="ECO:0007669"/>
    <property type="project" value="UniProtKB-UniRule"/>
</dbReference>
<evidence type="ECO:0000313" key="11">
    <source>
        <dbReference type="Proteomes" id="UP000004925"/>
    </source>
</evidence>
<evidence type="ECO:0000256" key="2">
    <source>
        <dbReference type="ARBA" id="ARBA00022679"/>
    </source>
</evidence>
<keyword evidence="8" id="KW-0963">Cytoplasm</keyword>
<dbReference type="NCBIfam" id="TIGR00556">
    <property type="entry name" value="pantethn_trn"/>
    <property type="match status" value="1"/>
</dbReference>
<gene>
    <name evidence="8" type="primary">acpS</name>
    <name evidence="10" type="ORF">FSCG_02085</name>
</gene>
<comment type="cofactor">
    <cofactor evidence="8">
        <name>Mg(2+)</name>
        <dbReference type="ChEBI" id="CHEBI:18420"/>
    </cofactor>
</comment>
<dbReference type="RefSeq" id="WP_008803699.1">
    <property type="nucleotide sequence ID" value="NZ_KQ235734.1"/>
</dbReference>